<reference evidence="1 2" key="1">
    <citation type="submission" date="2018-06" db="EMBL/GenBank/DDBJ databases">
        <authorList>
            <consortium name="Pathogen Informatics"/>
            <person name="Doyle S."/>
        </authorList>
    </citation>
    <scope>NUCLEOTIDE SEQUENCE [LARGE SCALE GENOMIC DNA]</scope>
    <source>
        <strain evidence="1 2">NCTC9426</strain>
    </source>
</reference>
<gene>
    <name evidence="1" type="ORF">NCTC9426_00603</name>
</gene>
<protein>
    <submittedName>
        <fullName evidence="1">Uncharacterized protein</fullName>
    </submittedName>
</protein>
<dbReference type="AlphaFoldDB" id="A0A1T0A5T6"/>
<organism evidence="1 2">
    <name type="scientific">Moraxella bovis</name>
    <dbReference type="NCBI Taxonomy" id="476"/>
    <lineage>
        <taxon>Bacteria</taxon>
        <taxon>Pseudomonadati</taxon>
        <taxon>Pseudomonadota</taxon>
        <taxon>Gammaproteobacteria</taxon>
        <taxon>Moraxellales</taxon>
        <taxon>Moraxellaceae</taxon>
        <taxon>Moraxella</taxon>
    </lineage>
</organism>
<accession>A0A1T0A5T6</accession>
<dbReference type="Proteomes" id="UP000254133">
    <property type="component" value="Unassembled WGS sequence"/>
</dbReference>
<evidence type="ECO:0000313" key="1">
    <source>
        <dbReference type="EMBL" id="STY90582.1"/>
    </source>
</evidence>
<evidence type="ECO:0000313" key="2">
    <source>
        <dbReference type="Proteomes" id="UP000254133"/>
    </source>
</evidence>
<dbReference type="EMBL" id="UGPZ01000002">
    <property type="protein sequence ID" value="STY90582.1"/>
    <property type="molecule type" value="Genomic_DNA"/>
</dbReference>
<name>A0A1T0A5T6_MORBO</name>
<proteinExistence type="predicted"/>
<sequence>MGVLTVRHPKSLKKLLTKSPGEKIRHIIPKKHRNRYYDCKKNFNDIKRLGMIIVTLSVFYAVTKDKVGVGRLDK</sequence>
<dbReference type="RefSeq" id="WP_078273639.1">
    <property type="nucleotide sequence ID" value="NZ_CP087817.1"/>
</dbReference>